<dbReference type="Gene3D" id="3.30.1490.300">
    <property type="match status" value="1"/>
</dbReference>
<dbReference type="Proteomes" id="UP000366872">
    <property type="component" value="Unassembled WGS sequence"/>
</dbReference>
<protein>
    <recommendedName>
        <fullName evidence="3">GspL periplasmic domain-containing protein</fullName>
    </recommendedName>
</protein>
<name>A0A6C2UAV2_PONDE</name>
<dbReference type="EMBL" id="CAAHFG010000004">
    <property type="protein sequence ID" value="VGO16983.1"/>
    <property type="molecule type" value="Genomic_DNA"/>
</dbReference>
<dbReference type="RefSeq" id="WP_136082489.1">
    <property type="nucleotide sequence ID" value="NZ_CAAHFG010000004.1"/>
</dbReference>
<proteinExistence type="predicted"/>
<gene>
    <name evidence="1" type="ORF">PDESU_05577</name>
</gene>
<dbReference type="AlphaFoldDB" id="A0A6C2UAV2"/>
<evidence type="ECO:0000313" key="1">
    <source>
        <dbReference type="EMBL" id="VGO16983.1"/>
    </source>
</evidence>
<evidence type="ECO:0008006" key="3">
    <source>
        <dbReference type="Google" id="ProtNLM"/>
    </source>
</evidence>
<sequence length="446" mass="49143">MSAKSTLCILFRDETVDAVFVDRTLLGAQIKFMERLPRDELVFGNVAERMKSVEKTPARVLLCVPRDLAMQRTLRYPAMAPADIANMIQFEATRHVPLAEADRTLAWAAVEAVEEKQVVLNLVAARDADIRELVDRFEQAGVPIDEALPFSAAVYPVLGTAPTLLAISDARHVELCLYGGGQLQDSQVLPVNAPGFSPARVLTAARQMAAKNKGWLGMEGIARVLLTGPAPLEVDLGTAFGLQAQPLEAPIEFAALEEPLTDALLAASTELPMDLNLVEHSARKVPISKRTVLTASLCALLAIELIAWVGFKTAAPAVQRKRVAEEISKVRRRAAPIQRMKDKNREMRKQLYRLDEICSSHVSAMQIWGGLSELLPEDTYLQMAYYKNGLLSFRGSSKEPDLLPERLMASPFVEAISKSEIGKKEGDYHSISMSVTLRNRDEETDI</sequence>
<keyword evidence="2" id="KW-1185">Reference proteome</keyword>
<organism evidence="1 2">
    <name type="scientific">Pontiella desulfatans</name>
    <dbReference type="NCBI Taxonomy" id="2750659"/>
    <lineage>
        <taxon>Bacteria</taxon>
        <taxon>Pseudomonadati</taxon>
        <taxon>Kiritimatiellota</taxon>
        <taxon>Kiritimatiellia</taxon>
        <taxon>Kiritimatiellales</taxon>
        <taxon>Pontiellaceae</taxon>
        <taxon>Pontiella</taxon>
    </lineage>
</organism>
<evidence type="ECO:0000313" key="2">
    <source>
        <dbReference type="Proteomes" id="UP000366872"/>
    </source>
</evidence>
<accession>A0A6C2UAV2</accession>
<reference evidence="1 2" key="1">
    <citation type="submission" date="2019-04" db="EMBL/GenBank/DDBJ databases">
        <authorList>
            <person name="Van Vliet M D."/>
        </authorList>
    </citation>
    <scope>NUCLEOTIDE SEQUENCE [LARGE SCALE GENOMIC DNA]</scope>
    <source>
        <strain evidence="1 2">F1</strain>
    </source>
</reference>